<organism evidence="1 2">
    <name type="scientific">Rosa chinensis</name>
    <name type="common">China rose</name>
    <dbReference type="NCBI Taxonomy" id="74649"/>
    <lineage>
        <taxon>Eukaryota</taxon>
        <taxon>Viridiplantae</taxon>
        <taxon>Streptophyta</taxon>
        <taxon>Embryophyta</taxon>
        <taxon>Tracheophyta</taxon>
        <taxon>Spermatophyta</taxon>
        <taxon>Magnoliopsida</taxon>
        <taxon>eudicotyledons</taxon>
        <taxon>Gunneridae</taxon>
        <taxon>Pentapetalae</taxon>
        <taxon>rosids</taxon>
        <taxon>fabids</taxon>
        <taxon>Rosales</taxon>
        <taxon>Rosaceae</taxon>
        <taxon>Rosoideae</taxon>
        <taxon>Rosoideae incertae sedis</taxon>
        <taxon>Rosa</taxon>
    </lineage>
</organism>
<accession>A0A2P6R6N2</accession>
<comment type="caution">
    <text evidence="1">The sequence shown here is derived from an EMBL/GenBank/DDBJ whole genome shotgun (WGS) entry which is preliminary data.</text>
</comment>
<gene>
    <name evidence="1" type="ORF">RchiOBHm_Chr3g0453881</name>
</gene>
<dbReference type="Proteomes" id="UP000238479">
    <property type="component" value="Chromosome 3"/>
</dbReference>
<proteinExistence type="predicted"/>
<protein>
    <submittedName>
        <fullName evidence="1">Uncharacterized protein</fullName>
    </submittedName>
</protein>
<name>A0A2P6R6N2_ROSCH</name>
<dbReference type="Gramene" id="PRQ42094">
    <property type="protein sequence ID" value="PRQ42094"/>
    <property type="gene ID" value="RchiOBHm_Chr3g0453881"/>
</dbReference>
<sequence>MNGIINLDWVLIAGLCWYEFVISVCGDCFYACNGVDCFRRKGSLGYYQISVVPKRNIVHADYDCIYYQ</sequence>
<dbReference type="AlphaFoldDB" id="A0A2P6R6N2"/>
<keyword evidence="2" id="KW-1185">Reference proteome</keyword>
<evidence type="ECO:0000313" key="2">
    <source>
        <dbReference type="Proteomes" id="UP000238479"/>
    </source>
</evidence>
<reference evidence="1 2" key="1">
    <citation type="journal article" date="2018" name="Nat. Genet.">
        <title>The Rosa genome provides new insights in the design of modern roses.</title>
        <authorList>
            <person name="Bendahmane M."/>
        </authorList>
    </citation>
    <scope>NUCLEOTIDE SEQUENCE [LARGE SCALE GENOMIC DNA]</scope>
    <source>
        <strain evidence="2">cv. Old Blush</strain>
    </source>
</reference>
<dbReference type="EMBL" id="PDCK01000041">
    <property type="protein sequence ID" value="PRQ42094.1"/>
    <property type="molecule type" value="Genomic_DNA"/>
</dbReference>
<evidence type="ECO:0000313" key="1">
    <source>
        <dbReference type="EMBL" id="PRQ42094.1"/>
    </source>
</evidence>